<proteinExistence type="predicted"/>
<feature type="compositionally biased region" description="Basic and acidic residues" evidence="1">
    <location>
        <begin position="212"/>
        <end position="238"/>
    </location>
</feature>
<gene>
    <name evidence="2" type="ORF">DBV05_g11584</name>
</gene>
<protein>
    <submittedName>
        <fullName evidence="2">Uncharacterized protein</fullName>
    </submittedName>
</protein>
<comment type="caution">
    <text evidence="2">The sequence shown here is derived from an EMBL/GenBank/DDBJ whole genome shotgun (WGS) entry which is preliminary data.</text>
</comment>
<dbReference type="Proteomes" id="UP000325902">
    <property type="component" value="Unassembled WGS sequence"/>
</dbReference>
<name>A0A5N5CWJ8_9PEZI</name>
<reference evidence="2 3" key="1">
    <citation type="journal article" date="2019" name="Sci. Rep.">
        <title>A multi-omics analysis of the grapevine pathogen Lasiodiplodia theobromae reveals that temperature affects the expression of virulence- and pathogenicity-related genes.</title>
        <authorList>
            <person name="Felix C."/>
            <person name="Meneses R."/>
            <person name="Goncalves M.F.M."/>
            <person name="Tilleman L."/>
            <person name="Duarte A.S."/>
            <person name="Jorrin-Novo J.V."/>
            <person name="Van de Peer Y."/>
            <person name="Deforce D."/>
            <person name="Van Nieuwerburgh F."/>
            <person name="Esteves A.C."/>
            <person name="Alves A."/>
        </authorList>
    </citation>
    <scope>NUCLEOTIDE SEQUENCE [LARGE SCALE GENOMIC DNA]</scope>
    <source>
        <strain evidence="2 3">LA-SOL3</strain>
    </source>
</reference>
<accession>A0A5N5CWJ8</accession>
<dbReference type="EMBL" id="VCHE01000171">
    <property type="protein sequence ID" value="KAB2569737.1"/>
    <property type="molecule type" value="Genomic_DNA"/>
</dbReference>
<feature type="region of interest" description="Disordered" evidence="1">
    <location>
        <begin position="1"/>
        <end position="58"/>
    </location>
</feature>
<organism evidence="2 3">
    <name type="scientific">Lasiodiplodia theobromae</name>
    <dbReference type="NCBI Taxonomy" id="45133"/>
    <lineage>
        <taxon>Eukaryota</taxon>
        <taxon>Fungi</taxon>
        <taxon>Dikarya</taxon>
        <taxon>Ascomycota</taxon>
        <taxon>Pezizomycotina</taxon>
        <taxon>Dothideomycetes</taxon>
        <taxon>Dothideomycetes incertae sedis</taxon>
        <taxon>Botryosphaeriales</taxon>
        <taxon>Botryosphaeriaceae</taxon>
        <taxon>Lasiodiplodia</taxon>
    </lineage>
</organism>
<feature type="region of interest" description="Disordered" evidence="1">
    <location>
        <begin position="200"/>
        <end position="254"/>
    </location>
</feature>
<sequence length="254" mass="28465">MGDPLGHDPNNVRDDQAEASATTSDSLTNHESDNATFGTTQSSKENSISQRESSEFSTIVSEEDNVDDLVRMIDIIKPGDHERTYRARMLIDSGNPHENLISSRRALNKLAPWTRAAIAAKNQTRGQLRNIDGTIIDRQDGTVKISWYGMNRSGLHNPIVYFHPIRYETTHVVMDADSYGADIILSWKEVKSLKLRHRFTGAIQRPPTPKNDPGDKKYQDYEQRRADKKAARDEKRGNSESQPSGAGKTSQTGQ</sequence>
<evidence type="ECO:0000256" key="1">
    <source>
        <dbReference type="SAM" id="MobiDB-lite"/>
    </source>
</evidence>
<dbReference type="AlphaFoldDB" id="A0A5N5CWJ8"/>
<evidence type="ECO:0000313" key="3">
    <source>
        <dbReference type="Proteomes" id="UP000325902"/>
    </source>
</evidence>
<keyword evidence="3" id="KW-1185">Reference proteome</keyword>
<feature type="compositionally biased region" description="Polar residues" evidence="1">
    <location>
        <begin position="239"/>
        <end position="254"/>
    </location>
</feature>
<dbReference type="OrthoDB" id="10673505at2759"/>
<evidence type="ECO:0000313" key="2">
    <source>
        <dbReference type="EMBL" id="KAB2569737.1"/>
    </source>
</evidence>
<feature type="compositionally biased region" description="Polar residues" evidence="1">
    <location>
        <begin position="34"/>
        <end position="58"/>
    </location>
</feature>